<protein>
    <submittedName>
        <fullName evidence="2">Uncharacterized protein</fullName>
    </submittedName>
</protein>
<sequence>MQRWIAQAGSVSIWKIKSCAKISLQTYRVESSYDPTGVIVSLSSTETEGFTIMAMLRRRRNVPTRMPSVVAQRPQCLNLLRLTRREAVCPEDVPPSTRLQAATPHRRLPAVDRAHSPDLAPVCRPP</sequence>
<proteinExistence type="predicted"/>
<accession>A0A4Q9PG38</accession>
<name>A0A4Q9PG38_9APHY</name>
<feature type="region of interest" description="Disordered" evidence="1">
    <location>
        <begin position="91"/>
        <end position="126"/>
    </location>
</feature>
<reference evidence="2 3" key="1">
    <citation type="submission" date="2019-01" db="EMBL/GenBank/DDBJ databases">
        <title>Draft genome sequences of three monokaryotic isolates of the white-rot basidiomycete fungus Dichomitus squalens.</title>
        <authorList>
            <consortium name="DOE Joint Genome Institute"/>
            <person name="Lopez S.C."/>
            <person name="Andreopoulos B."/>
            <person name="Pangilinan J."/>
            <person name="Lipzen A."/>
            <person name="Riley R."/>
            <person name="Ahrendt S."/>
            <person name="Ng V."/>
            <person name="Barry K."/>
            <person name="Daum C."/>
            <person name="Grigoriev I.V."/>
            <person name="Hilden K.S."/>
            <person name="Makela M.R."/>
            <person name="de Vries R.P."/>
        </authorList>
    </citation>
    <scope>NUCLEOTIDE SEQUENCE [LARGE SCALE GENOMIC DNA]</scope>
    <source>
        <strain evidence="2 3">CBS 464.89</strain>
    </source>
</reference>
<dbReference type="EMBL" id="ML145264">
    <property type="protein sequence ID" value="TBU52157.1"/>
    <property type="molecule type" value="Genomic_DNA"/>
</dbReference>
<dbReference type="Proteomes" id="UP000292082">
    <property type="component" value="Unassembled WGS sequence"/>
</dbReference>
<organism evidence="2 3">
    <name type="scientific">Dichomitus squalens</name>
    <dbReference type="NCBI Taxonomy" id="114155"/>
    <lineage>
        <taxon>Eukaryota</taxon>
        <taxon>Fungi</taxon>
        <taxon>Dikarya</taxon>
        <taxon>Basidiomycota</taxon>
        <taxon>Agaricomycotina</taxon>
        <taxon>Agaricomycetes</taxon>
        <taxon>Polyporales</taxon>
        <taxon>Polyporaceae</taxon>
        <taxon>Dichomitus</taxon>
    </lineage>
</organism>
<dbReference type="AlphaFoldDB" id="A0A4Q9PG38"/>
<keyword evidence="3" id="KW-1185">Reference proteome</keyword>
<evidence type="ECO:0000313" key="3">
    <source>
        <dbReference type="Proteomes" id="UP000292082"/>
    </source>
</evidence>
<evidence type="ECO:0000256" key="1">
    <source>
        <dbReference type="SAM" id="MobiDB-lite"/>
    </source>
</evidence>
<evidence type="ECO:0000313" key="2">
    <source>
        <dbReference type="EMBL" id="TBU52157.1"/>
    </source>
</evidence>
<gene>
    <name evidence="2" type="ORF">BD310DRAFT_940932</name>
</gene>